<keyword evidence="6 11" id="KW-0288">FMN</keyword>
<comment type="cofactor">
    <cofactor evidence="11">
        <name>FMNH2</name>
        <dbReference type="ChEBI" id="CHEBI:57618"/>
    </cofactor>
    <text evidence="11">Reduced FMN (FMNH(2)).</text>
</comment>
<dbReference type="Proteomes" id="UP000187465">
    <property type="component" value="Unassembled WGS sequence"/>
</dbReference>
<name>A0A1R0WY01_9BACL</name>
<keyword evidence="10 11" id="KW-0456">Lyase</keyword>
<dbReference type="InterPro" id="IPR020541">
    <property type="entry name" value="Chorismate_synthase_CS"/>
</dbReference>
<dbReference type="KEGG" id="pod:PODO_13520"/>
<dbReference type="CDD" id="cd07304">
    <property type="entry name" value="Chorismate_synthase"/>
    <property type="match status" value="1"/>
</dbReference>
<keyword evidence="5 11" id="KW-0285">Flavoprotein</keyword>
<dbReference type="GO" id="GO:0009073">
    <property type="term" value="P:aromatic amino acid family biosynthetic process"/>
    <property type="evidence" value="ECO:0007669"/>
    <property type="project" value="UniProtKB-KW"/>
</dbReference>
<dbReference type="UniPathway" id="UPA00053">
    <property type="reaction ID" value="UER00090"/>
</dbReference>
<keyword evidence="9 11" id="KW-0057">Aromatic amino acid biosynthesis</keyword>
<comment type="similarity">
    <text evidence="2 11">Belongs to the chorismate synthase family.</text>
</comment>
<dbReference type="Pfam" id="PF01264">
    <property type="entry name" value="Chorismate_synt"/>
    <property type="match status" value="1"/>
</dbReference>
<dbReference type="GO" id="GO:0009423">
    <property type="term" value="P:chorismate biosynthetic process"/>
    <property type="evidence" value="ECO:0007669"/>
    <property type="project" value="UniProtKB-UniRule"/>
</dbReference>
<accession>A0A1R0WY01</accession>
<evidence type="ECO:0000256" key="7">
    <source>
        <dbReference type="ARBA" id="ARBA00022827"/>
    </source>
</evidence>
<keyword evidence="7 11" id="KW-0274">FAD</keyword>
<comment type="pathway">
    <text evidence="1 11">Metabolic intermediate biosynthesis; chorismate biosynthesis; chorismate from D-erythrose 4-phosphate and phosphoenolpyruvate: step 7/7.</text>
</comment>
<sequence>MAGNTFGEVFKITTFGESHGAAVGVIVDGVTPNVEIDEAYIQKQMDRRKPGQSSVTSPRKEYDVVQIQSGVFEGKTTGTPLFVVLYNKDMKPEAYNDIQHSFRPGHADYTFLQKYGIRDHRGSGRASGRETAARVAGGAIARKLLERRGVEVLAYTQEVGGIKCQTFDEDVIEQNAVRACDAKAGAEMIKKIEHLASIGDSCGGIVECRIRGVIPGLGEPVFDKLDAELAKAMLSIGAVKGIEFGAGFEAASMLGSEHNDAMNKDGFLSNHSGGIIGGISTGEEIIFRISVKPTSSISVTQQTINTNGEEVEIKTEGRHDPCICPRIVPVVEAMACLVLEDLYKRQAAIFG</sequence>
<dbReference type="GO" id="GO:0010181">
    <property type="term" value="F:FMN binding"/>
    <property type="evidence" value="ECO:0007669"/>
    <property type="project" value="TreeGrafter"/>
</dbReference>
<gene>
    <name evidence="11" type="primary">aroC</name>
    <name evidence="12" type="ORF">BJP51_29860</name>
</gene>
<evidence type="ECO:0000256" key="6">
    <source>
        <dbReference type="ARBA" id="ARBA00022643"/>
    </source>
</evidence>
<dbReference type="NCBIfam" id="NF003793">
    <property type="entry name" value="PRK05382.1"/>
    <property type="match status" value="1"/>
</dbReference>
<keyword evidence="8 11" id="KW-0521">NADP</keyword>
<proteinExistence type="inferred from homology"/>
<dbReference type="RefSeq" id="WP_036686655.1">
    <property type="nucleotide sequence ID" value="NZ_CP009428.1"/>
</dbReference>
<evidence type="ECO:0000256" key="11">
    <source>
        <dbReference type="HAMAP-Rule" id="MF_00300"/>
    </source>
</evidence>
<dbReference type="PROSITE" id="PS00789">
    <property type="entry name" value="CHORISMATE_SYNTHASE_3"/>
    <property type="match status" value="1"/>
</dbReference>
<evidence type="ECO:0000313" key="13">
    <source>
        <dbReference type="Proteomes" id="UP000187465"/>
    </source>
</evidence>
<dbReference type="PIRSF" id="PIRSF001456">
    <property type="entry name" value="Chorismate_synth"/>
    <property type="match status" value="1"/>
</dbReference>
<evidence type="ECO:0000256" key="3">
    <source>
        <dbReference type="ARBA" id="ARBA00013036"/>
    </source>
</evidence>
<dbReference type="InterPro" id="IPR035904">
    <property type="entry name" value="Chorismate_synth_AroC_sf"/>
</dbReference>
<comment type="catalytic activity">
    <reaction evidence="11">
        <text>5-O-(1-carboxyvinyl)-3-phosphoshikimate = chorismate + phosphate</text>
        <dbReference type="Rhea" id="RHEA:21020"/>
        <dbReference type="ChEBI" id="CHEBI:29748"/>
        <dbReference type="ChEBI" id="CHEBI:43474"/>
        <dbReference type="ChEBI" id="CHEBI:57701"/>
        <dbReference type="EC" id="4.2.3.5"/>
    </reaction>
</comment>
<dbReference type="PROSITE" id="PS00788">
    <property type="entry name" value="CHORISMATE_SYNTHASE_2"/>
    <property type="match status" value="1"/>
</dbReference>
<evidence type="ECO:0000313" key="12">
    <source>
        <dbReference type="EMBL" id="OMD24154.1"/>
    </source>
</evidence>
<dbReference type="GO" id="GO:0008652">
    <property type="term" value="P:amino acid biosynthetic process"/>
    <property type="evidence" value="ECO:0007669"/>
    <property type="project" value="UniProtKB-KW"/>
</dbReference>
<evidence type="ECO:0000256" key="4">
    <source>
        <dbReference type="ARBA" id="ARBA00022605"/>
    </source>
</evidence>
<comment type="caution">
    <text evidence="12">The sequence shown here is derived from an EMBL/GenBank/DDBJ whole genome shotgun (WGS) entry which is preliminary data.</text>
</comment>
<reference evidence="12 13" key="1">
    <citation type="submission" date="2016-10" db="EMBL/GenBank/DDBJ databases">
        <title>Paenibacillus species isolates.</title>
        <authorList>
            <person name="Beno S.M."/>
        </authorList>
    </citation>
    <scope>NUCLEOTIDE SEQUENCE [LARGE SCALE GENOMIC DNA]</scope>
    <source>
        <strain evidence="12 13">FSL H7-0604</strain>
    </source>
</reference>
<evidence type="ECO:0000256" key="8">
    <source>
        <dbReference type="ARBA" id="ARBA00022857"/>
    </source>
</evidence>
<evidence type="ECO:0000256" key="1">
    <source>
        <dbReference type="ARBA" id="ARBA00005044"/>
    </source>
</evidence>
<evidence type="ECO:0000256" key="10">
    <source>
        <dbReference type="ARBA" id="ARBA00023239"/>
    </source>
</evidence>
<dbReference type="SUPFAM" id="SSF103263">
    <property type="entry name" value="Chorismate synthase, AroC"/>
    <property type="match status" value="1"/>
</dbReference>
<dbReference type="PANTHER" id="PTHR21085">
    <property type="entry name" value="CHORISMATE SYNTHASE"/>
    <property type="match status" value="1"/>
</dbReference>
<feature type="binding site" evidence="11">
    <location>
        <position position="318"/>
    </location>
    <ligand>
        <name>FMN</name>
        <dbReference type="ChEBI" id="CHEBI:58210"/>
    </ligand>
</feature>
<dbReference type="GO" id="GO:0004107">
    <property type="term" value="F:chorismate synthase activity"/>
    <property type="evidence" value="ECO:0007669"/>
    <property type="project" value="UniProtKB-UniRule"/>
</dbReference>
<organism evidence="12 13">
    <name type="scientific">Paenibacillus odorifer</name>
    <dbReference type="NCBI Taxonomy" id="189426"/>
    <lineage>
        <taxon>Bacteria</taxon>
        <taxon>Bacillati</taxon>
        <taxon>Bacillota</taxon>
        <taxon>Bacilli</taxon>
        <taxon>Bacillales</taxon>
        <taxon>Paenibacillaceae</taxon>
        <taxon>Paenibacillus</taxon>
    </lineage>
</organism>
<dbReference type="InterPro" id="IPR000453">
    <property type="entry name" value="Chorismate_synth"/>
</dbReference>
<dbReference type="HAMAP" id="MF_00300">
    <property type="entry name" value="Chorismate_synth"/>
    <property type="match status" value="1"/>
</dbReference>
<dbReference type="PANTHER" id="PTHR21085:SF0">
    <property type="entry name" value="CHORISMATE SYNTHASE"/>
    <property type="match status" value="1"/>
</dbReference>
<dbReference type="EMBL" id="MKQP01000054">
    <property type="protein sequence ID" value="OMD24154.1"/>
    <property type="molecule type" value="Genomic_DNA"/>
</dbReference>
<comment type="caution">
    <text evidence="11">Lacks conserved residue(s) required for the propagation of feature annotation.</text>
</comment>
<evidence type="ECO:0000256" key="5">
    <source>
        <dbReference type="ARBA" id="ARBA00022630"/>
    </source>
</evidence>
<dbReference type="AlphaFoldDB" id="A0A1R0WY01"/>
<dbReference type="Gene3D" id="3.60.150.10">
    <property type="entry name" value="Chorismate synthase AroC"/>
    <property type="match status" value="1"/>
</dbReference>
<comment type="function">
    <text evidence="11">Catalyzes the anti-1,4-elimination of the C-3 phosphate and the C-6 proR hydrogen from 5-enolpyruvylshikimate-3-phosphate (EPSP) to yield chorismate, which is the branch point compound that serves as the starting substrate for the three terminal pathways of aromatic amino acid biosynthesis. This reaction introduces a second double bond into the aromatic ring system.</text>
</comment>
<feature type="binding site" evidence="11">
    <location>
        <position position="48"/>
    </location>
    <ligand>
        <name>NADP(+)</name>
        <dbReference type="ChEBI" id="CHEBI:58349"/>
    </ligand>
</feature>
<dbReference type="NCBIfam" id="TIGR00033">
    <property type="entry name" value="aroC"/>
    <property type="match status" value="1"/>
</dbReference>
<keyword evidence="4 11" id="KW-0028">Amino-acid biosynthesis</keyword>
<comment type="subunit">
    <text evidence="11">Homotetramer.</text>
</comment>
<dbReference type="GeneID" id="31571218"/>
<dbReference type="EC" id="4.2.3.5" evidence="3 11"/>
<protein>
    <recommendedName>
        <fullName evidence="3 11">Chorismate synthase</fullName>
        <shortName evidence="11">CS</shortName>
        <ecNumber evidence="3 11">4.2.3.5</ecNumber>
    </recommendedName>
    <alternativeName>
        <fullName evidence="11">5-enolpyruvylshikimate-3-phosphate phospholyase</fullName>
    </alternativeName>
</protein>
<dbReference type="GO" id="GO:0005829">
    <property type="term" value="C:cytosol"/>
    <property type="evidence" value="ECO:0007669"/>
    <property type="project" value="TreeGrafter"/>
</dbReference>
<feature type="binding site" evidence="11">
    <location>
        <begin position="292"/>
        <end position="296"/>
    </location>
    <ligand>
        <name>FMN</name>
        <dbReference type="ChEBI" id="CHEBI:58210"/>
    </ligand>
</feature>
<evidence type="ECO:0000256" key="2">
    <source>
        <dbReference type="ARBA" id="ARBA00008014"/>
    </source>
</evidence>
<feature type="binding site" evidence="11">
    <location>
        <begin position="125"/>
        <end position="127"/>
    </location>
    <ligand>
        <name>FMN</name>
        <dbReference type="ChEBI" id="CHEBI:58210"/>
    </ligand>
</feature>
<evidence type="ECO:0000256" key="9">
    <source>
        <dbReference type="ARBA" id="ARBA00023141"/>
    </source>
</evidence>
<feature type="binding site" evidence="11">
    <location>
        <position position="277"/>
    </location>
    <ligand>
        <name>FMN</name>
        <dbReference type="ChEBI" id="CHEBI:58210"/>
    </ligand>
</feature>